<dbReference type="RefSeq" id="WP_022937129.1">
    <property type="nucleotide sequence ID" value="NZ_QJKH01000005.1"/>
</dbReference>
<dbReference type="STRING" id="1034346.GCA_000313565_00817"/>
<dbReference type="Proteomes" id="UP000247612">
    <property type="component" value="Unassembled WGS sequence"/>
</dbReference>
<dbReference type="OrthoDB" id="9992088at2"/>
<organism evidence="1 2">
    <name type="scientific">Dielma fastidiosa</name>
    <dbReference type="NCBI Taxonomy" id="1034346"/>
    <lineage>
        <taxon>Bacteria</taxon>
        <taxon>Bacillati</taxon>
        <taxon>Bacillota</taxon>
        <taxon>Erysipelotrichia</taxon>
        <taxon>Erysipelotrichales</taxon>
        <taxon>Erysipelotrichaceae</taxon>
        <taxon>Dielma</taxon>
    </lineage>
</organism>
<evidence type="ECO:0000313" key="2">
    <source>
        <dbReference type="Proteomes" id="UP000247612"/>
    </source>
</evidence>
<proteinExistence type="predicted"/>
<comment type="caution">
    <text evidence="1">The sequence shown here is derived from an EMBL/GenBank/DDBJ whole genome shotgun (WGS) entry which is preliminary data.</text>
</comment>
<dbReference type="EMBL" id="QJKH01000005">
    <property type="protein sequence ID" value="PXX79751.1"/>
    <property type="molecule type" value="Genomic_DNA"/>
</dbReference>
<dbReference type="AlphaFoldDB" id="A0A318KPL3"/>
<sequence>MLSNLRKYISKNIKLGEGGQILKFLFERCLDQEFAKSLIDNLRQAAIDNDLDVDDMGYIFEDLAFAYHLEQYLDIDYDMCPILALILKCIVKEPGIVNEYCNPIYFLADVYFNLSEDKSLLNAAEWLESEIGGEYREVLDIITNPRLSKKQAREEIDRLADNQSDAELYYVHMKYPESDGGEHYNEFVQAMDLFKAIQVTDDDFVVCYLDYMSGEGNTLVDLDKEDMAQMLDLIKSITNDPINNYSEYNTIFSAFGDIGSRYSLVDTIMSIKKSDVEVLF</sequence>
<reference evidence="1 2" key="1">
    <citation type="submission" date="2018-05" db="EMBL/GenBank/DDBJ databases">
        <title>Genomic Encyclopedia of Type Strains, Phase IV (KMG-IV): sequencing the most valuable type-strain genomes for metagenomic binning, comparative biology and taxonomic classification.</title>
        <authorList>
            <person name="Goeker M."/>
        </authorList>
    </citation>
    <scope>NUCLEOTIDE SEQUENCE [LARGE SCALE GENOMIC DNA]</scope>
    <source>
        <strain evidence="1 2">JC118</strain>
    </source>
</reference>
<protein>
    <submittedName>
        <fullName evidence="1">Uncharacterized protein</fullName>
    </submittedName>
</protein>
<name>A0A318KPL3_9FIRM</name>
<gene>
    <name evidence="1" type="ORF">DES51_105225</name>
</gene>
<evidence type="ECO:0000313" key="1">
    <source>
        <dbReference type="EMBL" id="PXX79751.1"/>
    </source>
</evidence>
<accession>A0A318KPL3</accession>
<keyword evidence="2" id="KW-1185">Reference proteome</keyword>